<proteinExistence type="predicted"/>
<dbReference type="SUPFAM" id="SSF50800">
    <property type="entry name" value="PK beta-barrel domain-like"/>
    <property type="match status" value="1"/>
</dbReference>
<name>A0ABV3T1F7_9ACTN</name>
<dbReference type="PROSITE" id="PS51340">
    <property type="entry name" value="MOSC"/>
    <property type="match status" value="1"/>
</dbReference>
<dbReference type="Pfam" id="PF03473">
    <property type="entry name" value="MOSC"/>
    <property type="match status" value="1"/>
</dbReference>
<evidence type="ECO:0000313" key="3">
    <source>
        <dbReference type="Proteomes" id="UP001556631"/>
    </source>
</evidence>
<dbReference type="Proteomes" id="UP001556631">
    <property type="component" value="Unassembled WGS sequence"/>
</dbReference>
<gene>
    <name evidence="2" type="ORF">AB3X52_15590</name>
</gene>
<dbReference type="InterPro" id="IPR005302">
    <property type="entry name" value="MoCF_Sase_C"/>
</dbReference>
<dbReference type="Pfam" id="PF03476">
    <property type="entry name" value="MOSC_N"/>
    <property type="match status" value="1"/>
</dbReference>
<keyword evidence="3" id="KW-1185">Reference proteome</keyword>
<evidence type="ECO:0000259" key="1">
    <source>
        <dbReference type="PROSITE" id="PS51340"/>
    </source>
</evidence>
<dbReference type="InterPro" id="IPR011037">
    <property type="entry name" value="Pyrv_Knase-like_insert_dom_sf"/>
</dbReference>
<dbReference type="InterPro" id="IPR005303">
    <property type="entry name" value="MOCOS_middle"/>
</dbReference>
<feature type="domain" description="MOSC" evidence="1">
    <location>
        <begin position="100"/>
        <end position="253"/>
    </location>
</feature>
<dbReference type="EMBL" id="JBFPJR010000031">
    <property type="protein sequence ID" value="MEX0429050.1"/>
    <property type="molecule type" value="Genomic_DNA"/>
</dbReference>
<sequence>MELQVTRAGFAAVKGTRHLAYDAVALDARGALGDRRYCLVDVTGRRVLKTVQHPALVAVTAEVEGRRLAVALPGGESVSAEPTSSGETLTCDYWGRPVPLELLDGPHAALFSRHLGREVRLAAAPRGGVVFGEPLTLVTTASVRDLAERTGRRGISDDLPGAAARFRATLLVATDEPYAEERWLGQEVEAGGVRLRIGAPIPRCAVIDLDPATGERDGRLLKALATYRPLNRAGEPAFGVYARVVRPGTVSPS</sequence>
<comment type="caution">
    <text evidence="2">The sequence shown here is derived from an EMBL/GenBank/DDBJ whole genome shotgun (WGS) entry which is preliminary data.</text>
</comment>
<protein>
    <submittedName>
        <fullName evidence="2">MOSC domain-containing protein</fullName>
    </submittedName>
</protein>
<dbReference type="RefSeq" id="WP_367995018.1">
    <property type="nucleotide sequence ID" value="NZ_JBFPJR010000031.1"/>
</dbReference>
<reference evidence="2 3" key="1">
    <citation type="submission" date="2024-07" db="EMBL/GenBank/DDBJ databases">
        <authorList>
            <person name="Lee S."/>
            <person name="Kang M."/>
        </authorList>
    </citation>
    <scope>NUCLEOTIDE SEQUENCE [LARGE SCALE GENOMIC DNA]</scope>
    <source>
        <strain evidence="2 3">DS6</strain>
    </source>
</reference>
<accession>A0ABV3T1F7</accession>
<evidence type="ECO:0000313" key="2">
    <source>
        <dbReference type="EMBL" id="MEX0429050.1"/>
    </source>
</evidence>
<organism evidence="2 3">
    <name type="scientific">Nocardioides eburneus</name>
    <dbReference type="NCBI Taxonomy" id="3231482"/>
    <lineage>
        <taxon>Bacteria</taxon>
        <taxon>Bacillati</taxon>
        <taxon>Actinomycetota</taxon>
        <taxon>Actinomycetes</taxon>
        <taxon>Propionibacteriales</taxon>
        <taxon>Nocardioidaceae</taxon>
        <taxon>Nocardioides</taxon>
    </lineage>
</organism>